<organism evidence="10 11">
    <name type="scientific">Enterococcus avium</name>
    <name type="common">Streptococcus avium</name>
    <dbReference type="NCBI Taxonomy" id="33945"/>
    <lineage>
        <taxon>Bacteria</taxon>
        <taxon>Bacillati</taxon>
        <taxon>Bacillota</taxon>
        <taxon>Bacilli</taxon>
        <taxon>Lactobacillales</taxon>
        <taxon>Enterococcaceae</taxon>
        <taxon>Enterococcus</taxon>
    </lineage>
</organism>
<evidence type="ECO:0000256" key="5">
    <source>
        <dbReference type="ARBA" id="ARBA00022683"/>
    </source>
</evidence>
<evidence type="ECO:0000256" key="3">
    <source>
        <dbReference type="ARBA" id="ARBA00022475"/>
    </source>
</evidence>
<keyword evidence="5" id="KW-0598">Phosphotransferase system</keyword>
<keyword evidence="2" id="KW-0813">Transport</keyword>
<protein>
    <submittedName>
        <fullName evidence="10">PTS sugar transporter subunit IIC</fullName>
    </submittedName>
</protein>
<evidence type="ECO:0000256" key="9">
    <source>
        <dbReference type="SAM" id="Phobius"/>
    </source>
</evidence>
<sequence>MVIQSALVGLIYWIAMGRAQYFFSFAFRKPVVLGVFIGLVFGDVQQGLLYGATIQLIYMGGIEAGGNIPSDQALAACIAIPAALLSNLDANAAVALAVPFGVLGVLINNVRRTFNSFYNTRADKLIEEGKYDQLSLYSFLIPWLTNGVLYFTPVFISTLFGANVVKAFINVIPEWLMNGLSNAGAMLPALGFALTLVVMGKKQYLPFFVLGFFTYSVMGFSMLTGAVFAVCIAMISSLFKQNSDEEEYA</sequence>
<feature type="transmembrane region" description="Helical" evidence="9">
    <location>
        <begin position="180"/>
        <end position="200"/>
    </location>
</feature>
<dbReference type="PANTHER" id="PTHR32502:SF8">
    <property type="entry name" value="N-ACETYLGALACTOSAMINE PERMEASE IIC COMPONENT 1"/>
    <property type="match status" value="1"/>
</dbReference>
<keyword evidence="8 9" id="KW-0472">Membrane</keyword>
<evidence type="ECO:0000256" key="2">
    <source>
        <dbReference type="ARBA" id="ARBA00022448"/>
    </source>
</evidence>
<dbReference type="InterPro" id="IPR004700">
    <property type="entry name" value="PTS_IIC_man"/>
</dbReference>
<evidence type="ECO:0000256" key="6">
    <source>
        <dbReference type="ARBA" id="ARBA00022692"/>
    </source>
</evidence>
<comment type="caution">
    <text evidence="10">The sequence shown here is derived from an EMBL/GenBank/DDBJ whole genome shotgun (WGS) entry which is preliminary data.</text>
</comment>
<accession>A0A437UK78</accession>
<dbReference type="InterPro" id="IPR050303">
    <property type="entry name" value="GatZ_KbaZ_carbometab"/>
</dbReference>
<dbReference type="Proteomes" id="UP000288388">
    <property type="component" value="Unassembled WGS sequence"/>
</dbReference>
<dbReference type="PANTHER" id="PTHR32502">
    <property type="entry name" value="N-ACETYLGALACTOSAMINE PERMEASE II COMPONENT-RELATED"/>
    <property type="match status" value="1"/>
</dbReference>
<feature type="transmembrane region" description="Helical" evidence="9">
    <location>
        <begin position="90"/>
        <end position="110"/>
    </location>
</feature>
<gene>
    <name evidence="10" type="ORF">EK398_03670</name>
</gene>
<evidence type="ECO:0000313" key="10">
    <source>
        <dbReference type="EMBL" id="RVU94033.1"/>
    </source>
</evidence>
<dbReference type="Pfam" id="PF03609">
    <property type="entry name" value="EII-Sor"/>
    <property type="match status" value="1"/>
</dbReference>
<dbReference type="GO" id="GO:0005886">
    <property type="term" value="C:plasma membrane"/>
    <property type="evidence" value="ECO:0007669"/>
    <property type="project" value="UniProtKB-SubCell"/>
</dbReference>
<dbReference type="GO" id="GO:0009401">
    <property type="term" value="P:phosphoenolpyruvate-dependent sugar phosphotransferase system"/>
    <property type="evidence" value="ECO:0007669"/>
    <property type="project" value="UniProtKB-KW"/>
</dbReference>
<keyword evidence="4 10" id="KW-0762">Sugar transport</keyword>
<evidence type="ECO:0000256" key="7">
    <source>
        <dbReference type="ARBA" id="ARBA00022989"/>
    </source>
</evidence>
<keyword evidence="7 9" id="KW-1133">Transmembrane helix</keyword>
<evidence type="ECO:0000313" key="11">
    <source>
        <dbReference type="Proteomes" id="UP000288388"/>
    </source>
</evidence>
<reference evidence="10 11" key="1">
    <citation type="submission" date="2018-12" db="EMBL/GenBank/DDBJ databases">
        <title>A novel vanA-carrying plasmid in a clinical isolate of Enterococcus avium.</title>
        <authorList>
            <person name="Bernasconi O.J."/>
            <person name="Luzzaro F."/>
            <person name="Endimiani A."/>
        </authorList>
    </citation>
    <scope>NUCLEOTIDE SEQUENCE [LARGE SCALE GENOMIC DNA]</scope>
    <source>
        <strain evidence="10 11">LC0559/18</strain>
    </source>
</reference>
<comment type="subcellular location">
    <subcellularLocation>
        <location evidence="1">Cell membrane</location>
        <topology evidence="1">Multi-pass membrane protein</topology>
    </subcellularLocation>
</comment>
<evidence type="ECO:0000256" key="1">
    <source>
        <dbReference type="ARBA" id="ARBA00004651"/>
    </source>
</evidence>
<dbReference type="EMBL" id="RYZS01000001">
    <property type="protein sequence ID" value="RVU94033.1"/>
    <property type="molecule type" value="Genomic_DNA"/>
</dbReference>
<evidence type="ECO:0000256" key="4">
    <source>
        <dbReference type="ARBA" id="ARBA00022597"/>
    </source>
</evidence>
<feature type="transmembrane region" description="Helical" evidence="9">
    <location>
        <begin position="134"/>
        <end position="160"/>
    </location>
</feature>
<feature type="transmembrane region" description="Helical" evidence="9">
    <location>
        <begin position="207"/>
        <end position="235"/>
    </location>
</feature>
<keyword evidence="3" id="KW-1003">Cell membrane</keyword>
<dbReference type="PROSITE" id="PS51106">
    <property type="entry name" value="PTS_EIIC_TYPE_4"/>
    <property type="match status" value="1"/>
</dbReference>
<proteinExistence type="predicted"/>
<name>A0A437UK78_ENTAV</name>
<dbReference type="AlphaFoldDB" id="A0A437UK78"/>
<dbReference type="RefSeq" id="WP_127978310.1">
    <property type="nucleotide sequence ID" value="NZ_CAAKNX010000180.1"/>
</dbReference>
<keyword evidence="6 9" id="KW-0812">Transmembrane</keyword>
<evidence type="ECO:0000256" key="8">
    <source>
        <dbReference type="ARBA" id="ARBA00023136"/>
    </source>
</evidence>